<dbReference type="GO" id="GO:0003700">
    <property type="term" value="F:DNA-binding transcription factor activity"/>
    <property type="evidence" value="ECO:0007669"/>
    <property type="project" value="UniProtKB-UniRule"/>
</dbReference>
<dbReference type="GO" id="GO:0006547">
    <property type="term" value="P:L-histidine metabolic process"/>
    <property type="evidence" value="ECO:0007669"/>
    <property type="project" value="UniProtKB-UniRule"/>
</dbReference>
<dbReference type="EMBL" id="LZTJ01000012">
    <property type="protein sequence ID" value="OBP77473.1"/>
    <property type="molecule type" value="Genomic_DNA"/>
</dbReference>
<dbReference type="Pfam" id="PF00392">
    <property type="entry name" value="GntR"/>
    <property type="match status" value="1"/>
</dbReference>
<dbReference type="AlphaFoldDB" id="A0A1A5HW40"/>
<dbReference type="SMART" id="SM00345">
    <property type="entry name" value="HTH_GNTR"/>
    <property type="match status" value="1"/>
</dbReference>
<dbReference type="InterPro" id="IPR011663">
    <property type="entry name" value="UTRA"/>
</dbReference>
<dbReference type="Proteomes" id="UP000093748">
    <property type="component" value="Unassembled WGS sequence"/>
</dbReference>
<dbReference type="SUPFAM" id="SSF64288">
    <property type="entry name" value="Chorismate lyase-like"/>
    <property type="match status" value="1"/>
</dbReference>
<evidence type="ECO:0000256" key="1">
    <source>
        <dbReference type="ARBA" id="ARBA00023015"/>
    </source>
</evidence>
<dbReference type="NCBIfam" id="TIGR02018">
    <property type="entry name" value="his_ut_repres"/>
    <property type="match status" value="1"/>
</dbReference>
<organism evidence="6 7">
    <name type="scientific">Rhizobium loti</name>
    <name type="common">Mesorhizobium loti</name>
    <dbReference type="NCBI Taxonomy" id="381"/>
    <lineage>
        <taxon>Bacteria</taxon>
        <taxon>Pseudomonadati</taxon>
        <taxon>Pseudomonadota</taxon>
        <taxon>Alphaproteobacteria</taxon>
        <taxon>Hyphomicrobiales</taxon>
        <taxon>Phyllobacteriaceae</taxon>
        <taxon>Mesorhizobium</taxon>
    </lineage>
</organism>
<keyword evidence="1" id="KW-0805">Transcription regulation</keyword>
<dbReference type="InterPro" id="IPR028978">
    <property type="entry name" value="Chorismate_lyase_/UTRA_dom_sf"/>
</dbReference>
<name>A0A1A5HW40_RHILI</name>
<dbReference type="PROSITE" id="PS50949">
    <property type="entry name" value="HTH_GNTR"/>
    <property type="match status" value="1"/>
</dbReference>
<dbReference type="InterPro" id="IPR010248">
    <property type="entry name" value="His_ut_repres"/>
</dbReference>
<evidence type="ECO:0000313" key="7">
    <source>
        <dbReference type="Proteomes" id="UP000093748"/>
    </source>
</evidence>
<dbReference type="FunFam" id="1.10.10.10:FF:000079">
    <property type="entry name" value="GntR family transcriptional regulator"/>
    <property type="match status" value="1"/>
</dbReference>
<dbReference type="PANTHER" id="PTHR44846:SF16">
    <property type="entry name" value="TRANSCRIPTIONAL REGULATOR PHNF-RELATED"/>
    <property type="match status" value="1"/>
</dbReference>
<evidence type="ECO:0000256" key="3">
    <source>
        <dbReference type="ARBA" id="ARBA00023163"/>
    </source>
</evidence>
<evidence type="ECO:0000256" key="2">
    <source>
        <dbReference type="ARBA" id="ARBA00023125"/>
    </source>
</evidence>
<dbReference type="GO" id="GO:0003677">
    <property type="term" value="F:DNA binding"/>
    <property type="evidence" value="ECO:0007669"/>
    <property type="project" value="UniProtKB-UniRule"/>
</dbReference>
<protein>
    <recommendedName>
        <fullName evidence="4">Histidine utilization repressor</fullName>
    </recommendedName>
</protein>
<evidence type="ECO:0000259" key="5">
    <source>
        <dbReference type="PROSITE" id="PS50949"/>
    </source>
</evidence>
<gene>
    <name evidence="6" type="ORF">BAE39_15875</name>
</gene>
<feature type="domain" description="HTH gntR-type" evidence="5">
    <location>
        <begin position="9"/>
        <end position="77"/>
    </location>
</feature>
<dbReference type="SUPFAM" id="SSF46785">
    <property type="entry name" value="Winged helix' DNA-binding domain"/>
    <property type="match status" value="1"/>
</dbReference>
<evidence type="ECO:0000256" key="4">
    <source>
        <dbReference type="NCBIfam" id="TIGR02018"/>
    </source>
</evidence>
<dbReference type="InterPro" id="IPR036390">
    <property type="entry name" value="WH_DNA-bd_sf"/>
</dbReference>
<dbReference type="InterPro" id="IPR050679">
    <property type="entry name" value="Bact_HTH_transcr_reg"/>
</dbReference>
<keyword evidence="3" id="KW-0804">Transcription</keyword>
<dbReference type="GO" id="GO:0045892">
    <property type="term" value="P:negative regulation of DNA-templated transcription"/>
    <property type="evidence" value="ECO:0007669"/>
    <property type="project" value="UniProtKB-UniRule"/>
</dbReference>
<dbReference type="OrthoDB" id="9808698at2"/>
<dbReference type="Gene3D" id="3.40.1410.10">
    <property type="entry name" value="Chorismate lyase-like"/>
    <property type="match status" value="1"/>
</dbReference>
<keyword evidence="2" id="KW-0238">DNA-binding</keyword>
<dbReference type="GeneID" id="66685547"/>
<dbReference type="PRINTS" id="PR00035">
    <property type="entry name" value="HTHGNTR"/>
</dbReference>
<dbReference type="Gene3D" id="1.10.10.10">
    <property type="entry name" value="Winged helix-like DNA-binding domain superfamily/Winged helix DNA-binding domain"/>
    <property type="match status" value="1"/>
</dbReference>
<sequence>MIDLPDTASPLYEKVKDYILANIGTGRWGKDRKLPSENELVASLGVSRMTVHRALRELTAAGFLIRLQGVGTFIAPPRPQSTLIEINNIAAEIVERGNRHRSEVLVLETIMPTKELALSFEFPKRVAIYHSVVVNFENDLPVQLEERFVNPSLIPDYDKQDFSKTATYDYLMQKTPVTEVEHIISAIPADAETARHLNIDVGSCCLFLHRRTWTGAIVATISKLTYAGSRYSLGSRYSPSKTN</sequence>
<dbReference type="InterPro" id="IPR000524">
    <property type="entry name" value="Tscrpt_reg_HTH_GntR"/>
</dbReference>
<evidence type="ECO:0000313" key="6">
    <source>
        <dbReference type="EMBL" id="OBP77473.1"/>
    </source>
</evidence>
<accession>A0A1A5HW40</accession>
<dbReference type="PANTHER" id="PTHR44846">
    <property type="entry name" value="MANNOSYL-D-GLYCERATE TRANSPORT/METABOLISM SYSTEM REPRESSOR MNGR-RELATED"/>
    <property type="match status" value="1"/>
</dbReference>
<dbReference type="Pfam" id="PF07702">
    <property type="entry name" value="UTRA"/>
    <property type="match status" value="1"/>
</dbReference>
<reference evidence="7" key="1">
    <citation type="submission" date="2016-06" db="EMBL/GenBank/DDBJ databases">
        <title>NZP2037 Pacbio-Illumina hybrid assembly.</title>
        <authorList>
            <person name="Ramsay J.P."/>
        </authorList>
    </citation>
    <scope>NUCLEOTIDE SEQUENCE [LARGE SCALE GENOMIC DNA]</scope>
    <source>
        <strain evidence="7">R7ANS::ICEMlSym2042</strain>
    </source>
</reference>
<dbReference type="SMART" id="SM00866">
    <property type="entry name" value="UTRA"/>
    <property type="match status" value="1"/>
</dbReference>
<dbReference type="InterPro" id="IPR036388">
    <property type="entry name" value="WH-like_DNA-bd_sf"/>
</dbReference>
<comment type="caution">
    <text evidence="6">The sequence shown here is derived from an EMBL/GenBank/DDBJ whole genome shotgun (WGS) entry which is preliminary data.</text>
</comment>
<dbReference type="RefSeq" id="WP_010914586.1">
    <property type="nucleotide sequence ID" value="NZ_LZTH01000012.1"/>
</dbReference>
<proteinExistence type="predicted"/>
<dbReference type="CDD" id="cd07377">
    <property type="entry name" value="WHTH_GntR"/>
    <property type="match status" value="1"/>
</dbReference>